<evidence type="ECO:0000256" key="1">
    <source>
        <dbReference type="SAM" id="Phobius"/>
    </source>
</evidence>
<dbReference type="AlphaFoldDB" id="A0A1C6WNQ1"/>
<dbReference type="Proteomes" id="UP000507536">
    <property type="component" value="Unassembled WGS sequence"/>
</dbReference>
<dbReference type="EMBL" id="FMIN01000372">
    <property type="protein sequence ID" value="SCL90377.1"/>
    <property type="molecule type" value="Genomic_DNA"/>
</dbReference>
<name>A0A1C6WNQ1_PLACE</name>
<dbReference type="Pfam" id="PF06022">
    <property type="entry name" value="Cir_Bir_Yir"/>
    <property type="match status" value="1"/>
</dbReference>
<sequence>MSKEVCKVFKEIDGLFRLQKNGSDITIDYDYSLKAYCPIPNHLNNQECVSYEQIIRSAFTILLKDFKNVYDDDGGVLEDDKLADYAILWLSYKIIQDFHFKVNNLKEYYHKYLKGNEKYIEEISDAEAYKTYNDIINKKQDLMNMDIQIISKFYEALQILCNMYNEDKEKNPDCAKCSKKANEFVEIFKGLNDNSNHTDGSSYNQLLHILSNDYDNFKNCCNKKKGESCDFPSLPQITPKKGIAQNSLESPGHTYGQTSEAISSKSSIANTLIPVLSTFVAIPMFLGIAYKYSLFGIDKRLQRQHLRKKLKKIKKKMNHYI</sequence>
<protein>
    <submittedName>
        <fullName evidence="2">Plasmodium variant antigen protein Cir/Yir/Bir, putative</fullName>
    </submittedName>
</protein>
<feature type="transmembrane region" description="Helical" evidence="1">
    <location>
        <begin position="272"/>
        <end position="293"/>
    </location>
</feature>
<keyword evidence="1" id="KW-1133">Transmembrane helix</keyword>
<organism evidence="2">
    <name type="scientific">Plasmodium chabaudi adami</name>
    <dbReference type="NCBI Taxonomy" id="5826"/>
    <lineage>
        <taxon>Eukaryota</taxon>
        <taxon>Sar</taxon>
        <taxon>Alveolata</taxon>
        <taxon>Apicomplexa</taxon>
        <taxon>Aconoidasida</taxon>
        <taxon>Haemosporida</taxon>
        <taxon>Plasmodiidae</taxon>
        <taxon>Plasmodium</taxon>
        <taxon>Plasmodium (Vinckeia)</taxon>
    </lineage>
</organism>
<reference evidence="2" key="1">
    <citation type="submission" date="2016-08" db="EMBL/GenBank/DDBJ databases">
        <authorList>
            <consortium name="Pathogen Informatics"/>
        </authorList>
    </citation>
    <scope>NUCLEOTIDE SEQUENCE</scope>
    <source>
        <strain evidence="2">DS</strain>
    </source>
</reference>
<evidence type="ECO:0000313" key="2">
    <source>
        <dbReference type="EMBL" id="SCL90377.1"/>
    </source>
</evidence>
<gene>
    <name evidence="2" type="ORF">PCHDS_000532800</name>
</gene>
<dbReference type="NCBIfam" id="TIGR01590">
    <property type="entry name" value="yir-bir-cir_Pla"/>
    <property type="match status" value="1"/>
</dbReference>
<accession>A0A1C6WNQ1</accession>
<dbReference type="InterPro" id="IPR006477">
    <property type="entry name" value="Yir_bir_cir"/>
</dbReference>
<keyword evidence="1" id="KW-0472">Membrane</keyword>
<proteinExistence type="predicted"/>
<keyword evidence="1" id="KW-0812">Transmembrane</keyword>